<evidence type="ECO:0000313" key="4">
    <source>
        <dbReference type="Proteomes" id="UP001242368"/>
    </source>
</evidence>
<reference evidence="4" key="2">
    <citation type="journal article" date="2019" name="Int. J. Syst. Evol. Microbiol.">
        <title>The Global Catalogue of Microorganisms (GCM) 10K type strain sequencing project: providing services to taxonomists for standard genome sequencing and annotation.</title>
        <authorList>
            <consortium name="The Broad Institute Genomics Platform"/>
            <consortium name="The Broad Institute Genome Sequencing Center for Infectious Disease"/>
            <person name="Wu L."/>
            <person name="Ma J."/>
        </authorList>
    </citation>
    <scope>NUCLEOTIDE SEQUENCE [LARGE SCALE GENOMIC DNA]</scope>
    <source>
        <strain evidence="4">CECT 7184</strain>
    </source>
</reference>
<dbReference type="RefSeq" id="WP_290362621.1">
    <property type="nucleotide sequence ID" value="NZ_JAUFQU010000001.1"/>
</dbReference>
<dbReference type="EMBL" id="JAUFQU010000083">
    <property type="protein sequence ID" value="MDN3710293.1"/>
    <property type="molecule type" value="Genomic_DNA"/>
</dbReference>
<reference evidence="2" key="1">
    <citation type="journal article" date="2014" name="Int. J. Syst. Evol. Microbiol.">
        <title>Complete genome of a new Firmicutes species belonging to the dominant human colonic microbiota ('Ruminococcus bicirculans') reveals two chromosomes and a selective capacity to utilize plant glucans.</title>
        <authorList>
            <consortium name="NISC Comparative Sequencing Program"/>
            <person name="Wegmann U."/>
            <person name="Louis P."/>
            <person name="Goesmann A."/>
            <person name="Henrissat B."/>
            <person name="Duncan S.H."/>
            <person name="Flint H.J."/>
        </authorList>
    </citation>
    <scope>NUCLEOTIDE SEQUENCE</scope>
    <source>
        <strain evidence="2">CECT 7184</strain>
    </source>
</reference>
<accession>A0ABT8D0C5</accession>
<evidence type="ECO:0000313" key="3">
    <source>
        <dbReference type="EMBL" id="MDN3710331.1"/>
    </source>
</evidence>
<evidence type="ECO:0008006" key="5">
    <source>
        <dbReference type="Google" id="ProtNLM"/>
    </source>
</evidence>
<dbReference type="EMBL" id="JAUFQU010000001">
    <property type="protein sequence ID" value="MDN3706553.1"/>
    <property type="molecule type" value="Genomic_DNA"/>
</dbReference>
<evidence type="ECO:0000313" key="2">
    <source>
        <dbReference type="EMBL" id="MDN3710293.1"/>
    </source>
</evidence>
<name>A0ABT8D0C5_9FLAO</name>
<gene>
    <name evidence="1" type="ORF">QW060_05350</name>
    <name evidence="2" type="ORF">QW060_26050</name>
    <name evidence="3" type="ORF">QW060_26245</name>
</gene>
<dbReference type="EMBL" id="JAUFQU010000084">
    <property type="protein sequence ID" value="MDN3710331.1"/>
    <property type="molecule type" value="Genomic_DNA"/>
</dbReference>
<keyword evidence="4" id="KW-1185">Reference proteome</keyword>
<sequence length="156" mass="17849">MTKISKQLSGIAGEYFVAAEISRRGYLAAITLRNSDGIDILVSNPNGDKSISIQVKTTQNKRKWVLTQKVENETSDKKFFIFVNIPLDKNLAPEYLIIKSTDLASKIYSGHRSWLNSPGKKGQKRNNTNIRQFDPQYFNKDELLDWTQLIDIIEKL</sequence>
<reference evidence="2" key="3">
    <citation type="submission" date="2023-06" db="EMBL/GenBank/DDBJ databases">
        <authorList>
            <person name="Lucena T."/>
            <person name="Sun Q."/>
        </authorList>
    </citation>
    <scope>NUCLEOTIDE SEQUENCE</scope>
    <source>
        <strain evidence="2">CECT 7184</strain>
    </source>
</reference>
<organism evidence="2 4">
    <name type="scientific">Paenimyroides ceti</name>
    <dbReference type="NCBI Taxonomy" id="395087"/>
    <lineage>
        <taxon>Bacteria</taxon>
        <taxon>Pseudomonadati</taxon>
        <taxon>Bacteroidota</taxon>
        <taxon>Flavobacteriia</taxon>
        <taxon>Flavobacteriales</taxon>
        <taxon>Flavobacteriaceae</taxon>
        <taxon>Paenimyroides</taxon>
    </lineage>
</organism>
<protein>
    <recommendedName>
        <fullName evidence="5">Aspartate ammonia-lyase</fullName>
    </recommendedName>
</protein>
<proteinExistence type="predicted"/>
<dbReference type="Proteomes" id="UP001242368">
    <property type="component" value="Unassembled WGS sequence"/>
</dbReference>
<comment type="caution">
    <text evidence="2">The sequence shown here is derived from an EMBL/GenBank/DDBJ whole genome shotgun (WGS) entry which is preliminary data.</text>
</comment>
<dbReference type="InterPro" id="IPR011856">
    <property type="entry name" value="tRNA_endonuc-like_dom_sf"/>
</dbReference>
<dbReference type="Gene3D" id="3.40.1350.10">
    <property type="match status" value="1"/>
</dbReference>
<evidence type="ECO:0000313" key="1">
    <source>
        <dbReference type="EMBL" id="MDN3706553.1"/>
    </source>
</evidence>